<sequence length="186" mass="19192">MGALPVRHDAAWVCPACARDVRLPDVPVPAQAGELCGGCGNQLRWEYDMATARGRFHFSSGCARPTEARAARGPTMQPAAPPSGPAAPRPAVGYWLSRGPPAGEIRERTNSWLYVPLLQAAAGDLLFACGGGLEGRPADQRLVVAETARGTAAAGLLPPGPSMVPSLEAVLSLADCAGPGLPPLRP</sequence>
<feature type="region of interest" description="Disordered" evidence="1">
    <location>
        <begin position="67"/>
        <end position="87"/>
    </location>
</feature>
<dbReference type="AlphaFoldDB" id="A0A812UTF4"/>
<gene>
    <name evidence="2" type="ORF">SNAT2548_LOCUS34027</name>
</gene>
<evidence type="ECO:0000256" key="1">
    <source>
        <dbReference type="SAM" id="MobiDB-lite"/>
    </source>
</evidence>
<accession>A0A812UTF4</accession>
<name>A0A812UTF4_9DINO</name>
<dbReference type="EMBL" id="CAJNDS010002789">
    <property type="protein sequence ID" value="CAE7598041.1"/>
    <property type="molecule type" value="Genomic_DNA"/>
</dbReference>
<dbReference type="Proteomes" id="UP000604046">
    <property type="component" value="Unassembled WGS sequence"/>
</dbReference>
<keyword evidence="3" id="KW-1185">Reference proteome</keyword>
<reference evidence="2" key="1">
    <citation type="submission" date="2021-02" db="EMBL/GenBank/DDBJ databases">
        <authorList>
            <person name="Dougan E. K."/>
            <person name="Rhodes N."/>
            <person name="Thang M."/>
            <person name="Chan C."/>
        </authorList>
    </citation>
    <scope>NUCLEOTIDE SEQUENCE</scope>
</reference>
<proteinExistence type="predicted"/>
<organism evidence="2 3">
    <name type="scientific">Symbiodinium natans</name>
    <dbReference type="NCBI Taxonomy" id="878477"/>
    <lineage>
        <taxon>Eukaryota</taxon>
        <taxon>Sar</taxon>
        <taxon>Alveolata</taxon>
        <taxon>Dinophyceae</taxon>
        <taxon>Suessiales</taxon>
        <taxon>Symbiodiniaceae</taxon>
        <taxon>Symbiodinium</taxon>
    </lineage>
</organism>
<evidence type="ECO:0000313" key="3">
    <source>
        <dbReference type="Proteomes" id="UP000604046"/>
    </source>
</evidence>
<protein>
    <submittedName>
        <fullName evidence="2">Uncharacterized protein</fullName>
    </submittedName>
</protein>
<comment type="caution">
    <text evidence="2">The sequence shown here is derived from an EMBL/GenBank/DDBJ whole genome shotgun (WGS) entry which is preliminary data.</text>
</comment>
<evidence type="ECO:0000313" key="2">
    <source>
        <dbReference type="EMBL" id="CAE7598041.1"/>
    </source>
</evidence>